<organism evidence="10">
    <name type="scientific">hydrothermal vent metagenome</name>
    <dbReference type="NCBI Taxonomy" id="652676"/>
    <lineage>
        <taxon>unclassified sequences</taxon>
        <taxon>metagenomes</taxon>
        <taxon>ecological metagenomes</taxon>
    </lineage>
</organism>
<protein>
    <submittedName>
        <fullName evidence="10">Probable poly(Beta-D-mannuronate) O-acetylase</fullName>
        <ecNumber evidence="10">2.3.1.-</ecNumber>
    </submittedName>
</protein>
<keyword evidence="8 10" id="KW-0012">Acyltransferase</keyword>
<dbReference type="GO" id="GO:0016746">
    <property type="term" value="F:acyltransferase activity"/>
    <property type="evidence" value="ECO:0007669"/>
    <property type="project" value="UniProtKB-KW"/>
</dbReference>
<evidence type="ECO:0000256" key="8">
    <source>
        <dbReference type="ARBA" id="ARBA00023315"/>
    </source>
</evidence>
<comment type="similarity">
    <text evidence="2">Belongs to the membrane-bound acyltransferase family.</text>
</comment>
<dbReference type="AlphaFoldDB" id="A0A3B1DM82"/>
<keyword evidence="3" id="KW-1003">Cell membrane</keyword>
<proteinExistence type="inferred from homology"/>
<feature type="transmembrane region" description="Helical" evidence="9">
    <location>
        <begin position="373"/>
        <end position="390"/>
    </location>
</feature>
<dbReference type="GO" id="GO:0042121">
    <property type="term" value="P:alginic acid biosynthetic process"/>
    <property type="evidence" value="ECO:0007669"/>
    <property type="project" value="InterPro"/>
</dbReference>
<feature type="transmembrane region" description="Helical" evidence="9">
    <location>
        <begin position="423"/>
        <end position="440"/>
    </location>
</feature>
<sequence>MNFNAYTFILFFAIVLAFHYAKLRLIPQKWRWATKKSFLLMASYLFYAAWNPPFVVLLWVSTVIDWFMAKGIHSTQQQWKKRLFLAGSLSVNLGLMAYYKYGGFILDNFIDALSSAGIKYQPVSFSIALPVGISFFTFQTLSYTLDIYRGKMKPWNSRIDFALFVTFFPQLVAGPIVRAIDFQPQLQTERRATASQFHYGLWLLIVGLFQKVVLADGILAPIVNKVYAPETVPGTLNAWAGTLAFAGQIFCDFAGYSSCAIGAALCLGFVLPTNFRYPYAAVGFSDFWRRWHITLSEWLRDYLYIPLGGNRKGKVRTLCNLCITMLLGGLWHGASWTFVVWGAMHGFLLMAEQVIRALPIAQWNIWKSRPGQLFLAFVTFIMICLTWVFFRAKTFSQAFIILASMFGFVSTSMPLLHLYTEKAAVALLVILLITLNHRALRDMSDEDFELRVHQSHWLKRSVALASMLIMLTVVSGKNQAFIYFKF</sequence>
<feature type="transmembrane region" description="Helical" evidence="9">
    <location>
        <begin position="84"/>
        <end position="101"/>
    </location>
</feature>
<comment type="subcellular location">
    <subcellularLocation>
        <location evidence="1">Cell membrane</location>
        <topology evidence="1">Multi-pass membrane protein</topology>
    </subcellularLocation>
</comment>
<evidence type="ECO:0000256" key="9">
    <source>
        <dbReference type="SAM" id="Phobius"/>
    </source>
</evidence>
<dbReference type="InterPro" id="IPR004299">
    <property type="entry name" value="MBOAT_fam"/>
</dbReference>
<dbReference type="EMBL" id="UOGL01000107">
    <property type="protein sequence ID" value="VAX37184.1"/>
    <property type="molecule type" value="Genomic_DNA"/>
</dbReference>
<feature type="transmembrane region" description="Helical" evidence="9">
    <location>
        <begin position="44"/>
        <end position="64"/>
    </location>
</feature>
<feature type="transmembrane region" description="Helical" evidence="9">
    <location>
        <begin position="122"/>
        <end position="141"/>
    </location>
</feature>
<dbReference type="PANTHER" id="PTHR13285">
    <property type="entry name" value="ACYLTRANSFERASE"/>
    <property type="match status" value="1"/>
</dbReference>
<reference evidence="10" key="1">
    <citation type="submission" date="2018-06" db="EMBL/GenBank/DDBJ databases">
        <authorList>
            <person name="Zhirakovskaya E."/>
        </authorList>
    </citation>
    <scope>NUCLEOTIDE SEQUENCE</scope>
</reference>
<evidence type="ECO:0000313" key="10">
    <source>
        <dbReference type="EMBL" id="VAX37184.1"/>
    </source>
</evidence>
<feature type="transmembrane region" description="Helical" evidence="9">
    <location>
        <begin position="6"/>
        <end position="23"/>
    </location>
</feature>
<evidence type="ECO:0000256" key="2">
    <source>
        <dbReference type="ARBA" id="ARBA00010323"/>
    </source>
</evidence>
<keyword evidence="7 9" id="KW-0472">Membrane</keyword>
<dbReference type="InterPro" id="IPR028362">
    <property type="entry name" value="AlgI"/>
</dbReference>
<keyword evidence="6 9" id="KW-1133">Transmembrane helix</keyword>
<evidence type="ECO:0000256" key="5">
    <source>
        <dbReference type="ARBA" id="ARBA00022692"/>
    </source>
</evidence>
<dbReference type="InterPro" id="IPR051085">
    <property type="entry name" value="MB_O-acyltransferase"/>
</dbReference>
<dbReference type="EC" id="2.3.1.-" evidence="10"/>
<feature type="transmembrane region" description="Helical" evidence="9">
    <location>
        <begin position="461"/>
        <end position="484"/>
    </location>
</feature>
<dbReference type="Pfam" id="PF03062">
    <property type="entry name" value="MBOAT"/>
    <property type="match status" value="1"/>
</dbReference>
<feature type="transmembrane region" description="Helical" evidence="9">
    <location>
        <begin position="243"/>
        <end position="271"/>
    </location>
</feature>
<dbReference type="GO" id="GO:0005886">
    <property type="term" value="C:plasma membrane"/>
    <property type="evidence" value="ECO:0007669"/>
    <property type="project" value="UniProtKB-SubCell"/>
</dbReference>
<name>A0A3B1DM82_9ZZZZ</name>
<keyword evidence="4 10" id="KW-0808">Transferase</keyword>
<feature type="transmembrane region" description="Helical" evidence="9">
    <location>
        <begin position="397"/>
        <end position="417"/>
    </location>
</feature>
<dbReference type="PANTHER" id="PTHR13285:SF23">
    <property type="entry name" value="TEICHOIC ACID D-ALANYLTRANSFERASE"/>
    <property type="match status" value="1"/>
</dbReference>
<evidence type="ECO:0000256" key="6">
    <source>
        <dbReference type="ARBA" id="ARBA00022989"/>
    </source>
</evidence>
<dbReference type="PIRSF" id="PIRSF016636">
    <property type="entry name" value="AlgI_DltB"/>
    <property type="match status" value="1"/>
</dbReference>
<evidence type="ECO:0000256" key="4">
    <source>
        <dbReference type="ARBA" id="ARBA00022679"/>
    </source>
</evidence>
<accession>A0A3B1DM82</accession>
<evidence type="ECO:0000256" key="3">
    <source>
        <dbReference type="ARBA" id="ARBA00022475"/>
    </source>
</evidence>
<gene>
    <name evidence="10" type="ORF">MNBD_PLANCTO02-2534</name>
</gene>
<dbReference type="InterPro" id="IPR024194">
    <property type="entry name" value="Ac/AlaTfrase_AlgI/DltB"/>
</dbReference>
<evidence type="ECO:0000256" key="7">
    <source>
        <dbReference type="ARBA" id="ARBA00023136"/>
    </source>
</evidence>
<feature type="transmembrane region" description="Helical" evidence="9">
    <location>
        <begin position="201"/>
        <end position="223"/>
    </location>
</feature>
<feature type="transmembrane region" description="Helical" evidence="9">
    <location>
        <begin position="318"/>
        <end position="341"/>
    </location>
</feature>
<evidence type="ECO:0000256" key="1">
    <source>
        <dbReference type="ARBA" id="ARBA00004651"/>
    </source>
</evidence>
<dbReference type="PIRSF" id="PIRSF500217">
    <property type="entry name" value="AlgI"/>
    <property type="match status" value="1"/>
</dbReference>
<keyword evidence="5 9" id="KW-0812">Transmembrane</keyword>